<dbReference type="PANTHER" id="PTHR24252:SF27">
    <property type="entry name" value="TRANSMEMBRANE PROTEASE SERINE 3-LIKE"/>
    <property type="match status" value="1"/>
</dbReference>
<keyword evidence="2 6" id="KW-0378">Hydrolase</keyword>
<dbReference type="InParanoid" id="A0A3Q3S1J6"/>
<evidence type="ECO:0000256" key="6">
    <source>
        <dbReference type="RuleBase" id="RU363034"/>
    </source>
</evidence>
<keyword evidence="7" id="KW-0812">Transmembrane</keyword>
<protein>
    <submittedName>
        <fullName evidence="9">Transmembrane serine protease 13</fullName>
    </submittedName>
</protein>
<dbReference type="SUPFAM" id="SSF50494">
    <property type="entry name" value="Trypsin-like serine proteases"/>
    <property type="match status" value="1"/>
</dbReference>
<feature type="domain" description="Peptidase S1" evidence="8">
    <location>
        <begin position="252"/>
        <end position="487"/>
    </location>
</feature>
<dbReference type="InterPro" id="IPR018114">
    <property type="entry name" value="TRYPSIN_HIS"/>
</dbReference>
<feature type="transmembrane region" description="Helical" evidence="7">
    <location>
        <begin position="76"/>
        <end position="100"/>
    </location>
</feature>
<evidence type="ECO:0000256" key="7">
    <source>
        <dbReference type="SAM" id="Phobius"/>
    </source>
</evidence>
<dbReference type="PANTHER" id="PTHR24252">
    <property type="entry name" value="ACROSIN-RELATED"/>
    <property type="match status" value="1"/>
</dbReference>
<dbReference type="InterPro" id="IPR001254">
    <property type="entry name" value="Trypsin_dom"/>
</dbReference>
<dbReference type="AlphaFoldDB" id="A0A3Q3S1J6"/>
<evidence type="ECO:0000256" key="1">
    <source>
        <dbReference type="ARBA" id="ARBA00022670"/>
    </source>
</evidence>
<dbReference type="InterPro" id="IPR036055">
    <property type="entry name" value="LDL_receptor-like_sf"/>
</dbReference>
<keyword evidence="4" id="KW-1015">Disulfide bond</keyword>
<dbReference type="Gene3D" id="2.40.10.10">
    <property type="entry name" value="Trypsin-like serine proteases"/>
    <property type="match status" value="3"/>
</dbReference>
<organism evidence="9 10">
    <name type="scientific">Mastacembelus armatus</name>
    <name type="common">zig-zag eel</name>
    <dbReference type="NCBI Taxonomy" id="205130"/>
    <lineage>
        <taxon>Eukaryota</taxon>
        <taxon>Metazoa</taxon>
        <taxon>Chordata</taxon>
        <taxon>Craniata</taxon>
        <taxon>Vertebrata</taxon>
        <taxon>Euteleostomi</taxon>
        <taxon>Actinopterygii</taxon>
        <taxon>Neopterygii</taxon>
        <taxon>Teleostei</taxon>
        <taxon>Neoteleostei</taxon>
        <taxon>Acanthomorphata</taxon>
        <taxon>Anabantaria</taxon>
        <taxon>Synbranchiformes</taxon>
        <taxon>Mastacembelidae</taxon>
        <taxon>Mastacembelus</taxon>
    </lineage>
</organism>
<dbReference type="InterPro" id="IPR001314">
    <property type="entry name" value="Peptidase_S1A"/>
</dbReference>
<dbReference type="SUPFAM" id="SSF57424">
    <property type="entry name" value="LDL receptor-like module"/>
    <property type="match status" value="1"/>
</dbReference>
<dbReference type="Ensembl" id="ENSMAMT00000015999.2">
    <property type="protein sequence ID" value="ENSMAMP00000015570.1"/>
    <property type="gene ID" value="ENSMAMG00000010564.2"/>
</dbReference>
<dbReference type="InterPro" id="IPR036772">
    <property type="entry name" value="SRCR-like_dom_sf"/>
</dbReference>
<dbReference type="InterPro" id="IPR001190">
    <property type="entry name" value="SRCR"/>
</dbReference>
<evidence type="ECO:0000259" key="8">
    <source>
        <dbReference type="PROSITE" id="PS50240"/>
    </source>
</evidence>
<sequence>MEKQKPIDLPPPYSSVVHSHPPLHPYLPPYGAGPGLTFPTQPRYIPQYAPPVVAPQVTQLSIPPSRKKNRCCEKTAHRYGGSVGVLLFLALLALGIWLGVRYGVRRATLDDDEHDDHRSEELSLPKNDTCSTNAVQCNGIKDCQMGTDETNCVRFGENNKLQVRTSQDNRFLPVCYHGWDMSFAEQTCAQLGFRKSYLTKAVQSEEPTSLALISSALQPIQALLNVSSSCPEQNTVFLQCVDCGRQRSTSRIIGGSIASLGNWPWQVSLHYQGHHVCGGVLIAPDFVVTAAHCFPRSNSLVLTVERWKVYVGMVSQDTLPQPYLVKTILLKEDYNNKTNDQDVALLRLTSPVTFNDKVQPVCLPGSDQQFVPGTKCWTTGFGTTVEGSGTASRSLMEVSVDIIDTQVCNSPNVYGGAVTKNMLCAGDLKGGKDSCQGDSGGPLVCQKNNLWYLAGITSWGIGCGRKNNPGVYTNVTSVLPWIYSNMQQERP</sequence>
<dbReference type="GO" id="GO:0006508">
    <property type="term" value="P:proteolysis"/>
    <property type="evidence" value="ECO:0007669"/>
    <property type="project" value="UniProtKB-KW"/>
</dbReference>
<dbReference type="InterPro" id="IPR009003">
    <property type="entry name" value="Peptidase_S1_PA"/>
</dbReference>
<dbReference type="InterPro" id="IPR043504">
    <property type="entry name" value="Peptidase_S1_PA_chymotrypsin"/>
</dbReference>
<proteinExistence type="predicted"/>
<dbReference type="PROSITE" id="PS00135">
    <property type="entry name" value="TRYPSIN_SER"/>
    <property type="match status" value="1"/>
</dbReference>
<dbReference type="FunCoup" id="A0A3Q3S1J6">
    <property type="interactions" value="148"/>
</dbReference>
<dbReference type="GeneTree" id="ENSGT00940000159197"/>
<keyword evidence="7" id="KW-0472">Membrane</keyword>
<dbReference type="GO" id="GO:0004252">
    <property type="term" value="F:serine-type endopeptidase activity"/>
    <property type="evidence" value="ECO:0007669"/>
    <property type="project" value="InterPro"/>
</dbReference>
<evidence type="ECO:0000256" key="4">
    <source>
        <dbReference type="ARBA" id="ARBA00023157"/>
    </source>
</evidence>
<dbReference type="PROSITE" id="PS50240">
    <property type="entry name" value="TRYPSIN_DOM"/>
    <property type="match status" value="1"/>
</dbReference>
<dbReference type="FunFam" id="2.40.10.10:FF:000003">
    <property type="entry name" value="Transmembrane serine protease 3"/>
    <property type="match status" value="1"/>
</dbReference>
<evidence type="ECO:0000313" key="9">
    <source>
        <dbReference type="Ensembl" id="ENSMAMP00000015570.1"/>
    </source>
</evidence>
<dbReference type="PRINTS" id="PR00722">
    <property type="entry name" value="CHYMOTRYPSIN"/>
</dbReference>
<dbReference type="InterPro" id="IPR033116">
    <property type="entry name" value="TRYPSIN_SER"/>
</dbReference>
<dbReference type="PROSITE" id="PS00134">
    <property type="entry name" value="TRYPSIN_HIS"/>
    <property type="match status" value="1"/>
</dbReference>
<keyword evidence="7" id="KW-1133">Transmembrane helix</keyword>
<dbReference type="Pfam" id="PF00089">
    <property type="entry name" value="Trypsin"/>
    <property type="match status" value="1"/>
</dbReference>
<reference evidence="9" key="1">
    <citation type="submission" date="2025-08" db="UniProtKB">
        <authorList>
            <consortium name="Ensembl"/>
        </authorList>
    </citation>
    <scope>IDENTIFICATION</scope>
</reference>
<keyword evidence="1 6" id="KW-0645">Protease</keyword>
<accession>A0A3Q3S1J6</accession>
<name>A0A3Q3S1J6_9TELE</name>
<dbReference type="OrthoDB" id="6380398at2759"/>
<dbReference type="SUPFAM" id="SSF56487">
    <property type="entry name" value="SRCR-like"/>
    <property type="match status" value="1"/>
</dbReference>
<dbReference type="GO" id="GO:0016020">
    <property type="term" value="C:membrane"/>
    <property type="evidence" value="ECO:0007669"/>
    <property type="project" value="InterPro"/>
</dbReference>
<dbReference type="STRING" id="205130.ENSMAMP00000015570"/>
<dbReference type="CDD" id="cd00190">
    <property type="entry name" value="Tryp_SPc"/>
    <property type="match status" value="1"/>
</dbReference>
<keyword evidence="3 6" id="KW-0720">Serine protease</keyword>
<dbReference type="Gene3D" id="3.10.250.10">
    <property type="entry name" value="SRCR-like domain"/>
    <property type="match status" value="1"/>
</dbReference>
<dbReference type="SMART" id="SM00020">
    <property type="entry name" value="Tryp_SPc"/>
    <property type="match status" value="1"/>
</dbReference>
<dbReference type="Proteomes" id="UP000261640">
    <property type="component" value="Unplaced"/>
</dbReference>
<dbReference type="Pfam" id="PF15494">
    <property type="entry name" value="SRCR_2"/>
    <property type="match status" value="1"/>
</dbReference>
<evidence type="ECO:0000256" key="2">
    <source>
        <dbReference type="ARBA" id="ARBA00022801"/>
    </source>
</evidence>
<evidence type="ECO:0000256" key="3">
    <source>
        <dbReference type="ARBA" id="ARBA00022825"/>
    </source>
</evidence>
<keyword evidence="5" id="KW-0325">Glycoprotein</keyword>
<evidence type="ECO:0000256" key="5">
    <source>
        <dbReference type="ARBA" id="ARBA00023180"/>
    </source>
</evidence>
<keyword evidence="10" id="KW-1185">Reference proteome</keyword>
<reference evidence="9" key="2">
    <citation type="submission" date="2025-09" db="UniProtKB">
        <authorList>
            <consortium name="Ensembl"/>
        </authorList>
    </citation>
    <scope>IDENTIFICATION</scope>
</reference>
<evidence type="ECO:0000313" key="10">
    <source>
        <dbReference type="Proteomes" id="UP000261640"/>
    </source>
</evidence>